<keyword evidence="11" id="KW-0636">Prenylation</keyword>
<dbReference type="PROSITE" id="PS51021">
    <property type="entry name" value="BAR"/>
    <property type="match status" value="1"/>
</dbReference>
<dbReference type="GO" id="GO:0003924">
    <property type="term" value="F:GTPase activity"/>
    <property type="evidence" value="ECO:0007669"/>
    <property type="project" value="InterPro"/>
</dbReference>
<dbReference type="PROSITE" id="PS51421">
    <property type="entry name" value="RAS"/>
    <property type="match status" value="1"/>
</dbReference>
<dbReference type="Gene3D" id="1.20.1270.60">
    <property type="entry name" value="Arfaptin homology (AH) domain/BAR domain"/>
    <property type="match status" value="1"/>
</dbReference>
<dbReference type="CDD" id="cd00174">
    <property type="entry name" value="SH3"/>
    <property type="match status" value="1"/>
</dbReference>
<evidence type="ECO:0000256" key="14">
    <source>
        <dbReference type="PROSITE-ProRule" id="PRU00192"/>
    </source>
</evidence>
<dbReference type="OMA" id="FKPKGMC"/>
<feature type="region of interest" description="Disordered" evidence="15">
    <location>
        <begin position="228"/>
        <end position="347"/>
    </location>
</feature>
<feature type="domain" description="SH3" evidence="16">
    <location>
        <begin position="429"/>
        <end position="487"/>
    </location>
</feature>
<keyword evidence="3" id="KW-0488">Methylation</keyword>
<evidence type="ECO:0000256" key="5">
    <source>
        <dbReference type="ARBA" id="ARBA00022741"/>
    </source>
</evidence>
<dbReference type="InParanoid" id="A8NJ08"/>
<evidence type="ECO:0000256" key="15">
    <source>
        <dbReference type="SAM" id="MobiDB-lite"/>
    </source>
</evidence>
<dbReference type="SUPFAM" id="SSF103657">
    <property type="entry name" value="BAR/IMD domain-like"/>
    <property type="match status" value="1"/>
</dbReference>
<dbReference type="eggNOG" id="KOG0395">
    <property type="taxonomic scope" value="Eukaryota"/>
</dbReference>
<gene>
    <name evidence="18" type="ORF">CC1G_08748</name>
</gene>
<dbReference type="SUPFAM" id="SSF52540">
    <property type="entry name" value="P-loop containing nucleoside triphosphate hydrolases"/>
    <property type="match status" value="1"/>
</dbReference>
<keyword evidence="6" id="KW-0378">Hydrolase</keyword>
<evidence type="ECO:0000256" key="6">
    <source>
        <dbReference type="ARBA" id="ARBA00022801"/>
    </source>
</evidence>
<dbReference type="PROSITE" id="PS51420">
    <property type="entry name" value="RHO"/>
    <property type="match status" value="1"/>
</dbReference>
<dbReference type="PANTHER" id="PTHR24070">
    <property type="entry name" value="RAS, DI-RAS, AND RHEB FAMILY MEMBERS OF SMALL GTPASE SUPERFAMILY"/>
    <property type="match status" value="1"/>
</dbReference>
<accession>A8NJ08</accession>
<keyword evidence="2 14" id="KW-0728">SH3 domain</keyword>
<dbReference type="InterPro" id="IPR027267">
    <property type="entry name" value="AH/BAR_dom_sf"/>
</dbReference>
<dbReference type="InterPro" id="IPR005225">
    <property type="entry name" value="Small_GTP-bd"/>
</dbReference>
<dbReference type="CDD" id="cd07593">
    <property type="entry name" value="BAR_MUG137_fungi"/>
    <property type="match status" value="1"/>
</dbReference>
<dbReference type="NCBIfam" id="TIGR00231">
    <property type="entry name" value="small_GTP"/>
    <property type="match status" value="1"/>
</dbReference>
<evidence type="ECO:0000256" key="12">
    <source>
        <dbReference type="ARBA" id="ARBA00037969"/>
    </source>
</evidence>
<comment type="catalytic activity">
    <reaction evidence="13">
        <text>GTP + H2O = GDP + phosphate + H(+)</text>
        <dbReference type="Rhea" id="RHEA:19669"/>
        <dbReference type="ChEBI" id="CHEBI:15377"/>
        <dbReference type="ChEBI" id="CHEBI:15378"/>
        <dbReference type="ChEBI" id="CHEBI:37565"/>
        <dbReference type="ChEBI" id="CHEBI:43474"/>
        <dbReference type="ChEBI" id="CHEBI:58189"/>
    </reaction>
    <physiologicalReaction direction="left-to-right" evidence="13">
        <dbReference type="Rhea" id="RHEA:19670"/>
    </physiologicalReaction>
</comment>
<evidence type="ECO:0000256" key="10">
    <source>
        <dbReference type="ARBA" id="ARBA00023288"/>
    </source>
</evidence>
<feature type="compositionally biased region" description="Basic and acidic residues" evidence="15">
    <location>
        <begin position="150"/>
        <end position="164"/>
    </location>
</feature>
<dbReference type="Proteomes" id="UP000001861">
    <property type="component" value="Unassembled WGS sequence"/>
</dbReference>
<dbReference type="Gene3D" id="2.30.30.40">
    <property type="entry name" value="SH3 Domains"/>
    <property type="match status" value="1"/>
</dbReference>
<keyword evidence="5" id="KW-0547">Nucleotide-binding</keyword>
<comment type="similarity">
    <text evidence="12">Belongs to the small GTPase superfamily. Rheb family.</text>
</comment>
<dbReference type="PRINTS" id="PR00449">
    <property type="entry name" value="RASTRNSFRMNG"/>
</dbReference>
<evidence type="ECO:0000259" key="17">
    <source>
        <dbReference type="PROSITE" id="PS51021"/>
    </source>
</evidence>
<name>A8NJ08_COPC7</name>
<dbReference type="SUPFAM" id="SSF50044">
    <property type="entry name" value="SH3-domain"/>
    <property type="match status" value="1"/>
</dbReference>
<comment type="caution">
    <text evidence="18">The sequence shown here is derived from an EMBL/GenBank/DDBJ whole genome shotgun (WGS) entry which is preliminary data.</text>
</comment>
<dbReference type="InterPro" id="IPR001452">
    <property type="entry name" value="SH3_domain"/>
</dbReference>
<dbReference type="FunFam" id="3.40.50.300:FF:000273">
    <property type="entry name" value="GTP-binding protein Rheb homolog"/>
    <property type="match status" value="1"/>
</dbReference>
<feature type="region of interest" description="Disordered" evidence="15">
    <location>
        <begin position="144"/>
        <end position="171"/>
    </location>
</feature>
<evidence type="ECO:0000256" key="8">
    <source>
        <dbReference type="ARBA" id="ARBA00023134"/>
    </source>
</evidence>
<dbReference type="PROSITE" id="PS50002">
    <property type="entry name" value="SH3"/>
    <property type="match status" value="1"/>
</dbReference>
<reference evidence="18 19" key="1">
    <citation type="journal article" date="2010" name="Proc. Natl. Acad. Sci. U.S.A.">
        <title>Insights into evolution of multicellular fungi from the assembled chromosomes of the mushroom Coprinopsis cinerea (Coprinus cinereus).</title>
        <authorList>
            <person name="Stajich J.E."/>
            <person name="Wilke S.K."/>
            <person name="Ahren D."/>
            <person name="Au C.H."/>
            <person name="Birren B.W."/>
            <person name="Borodovsky M."/>
            <person name="Burns C."/>
            <person name="Canback B."/>
            <person name="Casselton L.A."/>
            <person name="Cheng C.K."/>
            <person name="Deng J."/>
            <person name="Dietrich F.S."/>
            <person name="Fargo D.C."/>
            <person name="Farman M.L."/>
            <person name="Gathman A.C."/>
            <person name="Goldberg J."/>
            <person name="Guigo R."/>
            <person name="Hoegger P.J."/>
            <person name="Hooker J.B."/>
            <person name="Huggins A."/>
            <person name="James T.Y."/>
            <person name="Kamada T."/>
            <person name="Kilaru S."/>
            <person name="Kodira C."/>
            <person name="Kues U."/>
            <person name="Kupfer D."/>
            <person name="Kwan H.S."/>
            <person name="Lomsadze A."/>
            <person name="Li W."/>
            <person name="Lilly W.W."/>
            <person name="Ma L.J."/>
            <person name="Mackey A.J."/>
            <person name="Manning G."/>
            <person name="Martin F."/>
            <person name="Muraguchi H."/>
            <person name="Natvig D.O."/>
            <person name="Palmerini H."/>
            <person name="Ramesh M.A."/>
            <person name="Rehmeyer C.J."/>
            <person name="Roe B.A."/>
            <person name="Shenoy N."/>
            <person name="Stanke M."/>
            <person name="Ter-Hovhannisyan V."/>
            <person name="Tunlid A."/>
            <person name="Velagapudi R."/>
            <person name="Vision T.J."/>
            <person name="Zeng Q."/>
            <person name="Zolan M.E."/>
            <person name="Pukkila P.J."/>
        </authorList>
    </citation>
    <scope>NUCLEOTIDE SEQUENCE [LARGE SCALE GENOMIC DNA]</scope>
    <source>
        <strain evidence="19">Okayama-7 / 130 / ATCC MYA-4618 / FGSC 9003</strain>
    </source>
</reference>
<feature type="compositionally biased region" description="Pro residues" evidence="15">
    <location>
        <begin position="486"/>
        <end position="495"/>
    </location>
</feature>
<evidence type="ECO:0000256" key="11">
    <source>
        <dbReference type="ARBA" id="ARBA00023289"/>
    </source>
</evidence>
<dbReference type="HOGENOM" id="CLU_008936_0_0_1"/>
<dbReference type="GO" id="GO:0005737">
    <property type="term" value="C:cytoplasm"/>
    <property type="evidence" value="ECO:0007669"/>
    <property type="project" value="InterPro"/>
</dbReference>
<keyword evidence="8" id="KW-0342">GTP-binding</keyword>
<dbReference type="EMBL" id="AACS02000010">
    <property type="protein sequence ID" value="EAU87712.2"/>
    <property type="molecule type" value="Genomic_DNA"/>
</dbReference>
<dbReference type="Pfam" id="PF00071">
    <property type="entry name" value="Ras"/>
    <property type="match status" value="1"/>
</dbReference>
<dbReference type="GeneID" id="6010622"/>
<feature type="region of interest" description="Disordered" evidence="15">
    <location>
        <begin position="477"/>
        <end position="521"/>
    </location>
</feature>
<evidence type="ECO:0000313" key="18">
    <source>
        <dbReference type="EMBL" id="EAU87712.2"/>
    </source>
</evidence>
<feature type="region of interest" description="Disordered" evidence="15">
    <location>
        <begin position="553"/>
        <end position="678"/>
    </location>
</feature>
<evidence type="ECO:0000313" key="19">
    <source>
        <dbReference type="Proteomes" id="UP000001861"/>
    </source>
</evidence>
<keyword evidence="7" id="KW-0460">Magnesium</keyword>
<dbReference type="KEGG" id="cci:CC1G_08748"/>
<keyword evidence="19" id="KW-1185">Reference proteome</keyword>
<protein>
    <submittedName>
        <fullName evidence="18">RHEB</fullName>
    </submittedName>
</protein>
<dbReference type="SMART" id="SM00173">
    <property type="entry name" value="RAS"/>
    <property type="match status" value="1"/>
</dbReference>
<feature type="compositionally biased region" description="Polar residues" evidence="15">
    <location>
        <begin position="596"/>
        <end position="617"/>
    </location>
</feature>
<dbReference type="GO" id="GO:0005525">
    <property type="term" value="F:GTP binding"/>
    <property type="evidence" value="ECO:0007669"/>
    <property type="project" value="UniProtKB-KW"/>
</dbReference>
<dbReference type="FunCoup" id="A8NJ08">
    <property type="interactions" value="349"/>
</dbReference>
<evidence type="ECO:0000259" key="16">
    <source>
        <dbReference type="PROSITE" id="PS50002"/>
    </source>
</evidence>
<sequence length="886" mass="98080">MATWAGEVISSRDKSTIAEEFQELEKDIELRKDGANKLHIAAEAYHHALSKKTLNEALGDSDKLLPIDALGIVMLVHGEQFPEDSDFGTSLVKFGRAHCKAATLQEAYALTFKDTFITAIERFKEEVKEYESLRKKLESRKSALDSANTRYEKSRNSKKDKDRQEAEEELDRAQQRYDETAEDMRAHMHAIQELEITQQRELTHFLDIEINYVQQYLDVLKEVRDDWPDRNAGQGRKPQRNSVSSRSRPLMAPPIVPSASQTTVRPGADLSSDEETEDRRNGSRFIKHRKSFSVGSKPPSRPPSRPSSRLSRKRTNSNGRSKSRDRKEPPEDEEKEATERPRRFSVAGWASNAVETITAKGTKVKDKDSFATLDDEQETNDDEPSNGSHRKSGSFSLSRRLSRKKKSKESVGTTSPVVPPRILKPLSLRETKVVYAVYDFNGSVDELSFKAGTDITVLNEVVDGWWMGEINGKKGLFPTSHVSSSPPKPSLPPRPSRNGPPSAGHLLSPVPHSAGLDGGYITSDADDDFGYHQPMSHNRSPIYNAFNDVYSMTSGDEEGSPTIPQRQRRFSDDFDLPPNNVTTTPKMRSVLLSGGDSANQPLISRTTSDGPLQTQSSPTKKAPPPPPPRRMTATAPPGASPAIPERRLGPAVPPRPRGNSLAASNAHLASSSNESMSVGSVGCGQFRQNPFQPQGMCNMSNALKKRKIAVLGSRSVGKSSLVKQFIENHFIDSYYPTIESTFAKSVVYNGVEYDCHIIDTAGQDEYSPINAQYAIGIHGYVLVYSITSRNSFNMIQIVYDKIIDFCGVTDIPCVIVGSKCDLAQSSRQVDIAEGERLAKHNNCAFVETSAKHGINVSKVFELCLQEIEKRTAPNQAEPAAKPCNIM</sequence>
<feature type="region of interest" description="Disordered" evidence="15">
    <location>
        <begin position="368"/>
        <end position="420"/>
    </location>
</feature>
<evidence type="ECO:0000256" key="7">
    <source>
        <dbReference type="ARBA" id="ARBA00022842"/>
    </source>
</evidence>
<dbReference type="SMART" id="SM00326">
    <property type="entry name" value="SH3"/>
    <property type="match status" value="1"/>
</dbReference>
<evidence type="ECO:0000256" key="2">
    <source>
        <dbReference type="ARBA" id="ARBA00022443"/>
    </source>
</evidence>
<comment type="subcellular location">
    <subcellularLocation>
        <location evidence="1">Cell membrane</location>
        <topology evidence="1">Lipid-anchor</topology>
        <orientation evidence="1">Cytoplasmic side</orientation>
    </subcellularLocation>
</comment>
<organism evidence="18 19">
    <name type="scientific">Coprinopsis cinerea (strain Okayama-7 / 130 / ATCC MYA-4618 / FGSC 9003)</name>
    <name type="common">Inky cap fungus</name>
    <name type="synonym">Hormographiella aspergillata</name>
    <dbReference type="NCBI Taxonomy" id="240176"/>
    <lineage>
        <taxon>Eukaryota</taxon>
        <taxon>Fungi</taxon>
        <taxon>Dikarya</taxon>
        <taxon>Basidiomycota</taxon>
        <taxon>Agaricomycotina</taxon>
        <taxon>Agaricomycetes</taxon>
        <taxon>Agaricomycetidae</taxon>
        <taxon>Agaricales</taxon>
        <taxon>Agaricineae</taxon>
        <taxon>Psathyrellaceae</taxon>
        <taxon>Coprinopsis</taxon>
    </lineage>
</organism>
<dbReference type="SMART" id="SM00721">
    <property type="entry name" value="BAR"/>
    <property type="match status" value="1"/>
</dbReference>
<evidence type="ECO:0000256" key="3">
    <source>
        <dbReference type="ARBA" id="ARBA00022481"/>
    </source>
</evidence>
<dbReference type="InterPro" id="IPR036028">
    <property type="entry name" value="SH3-like_dom_sf"/>
</dbReference>
<dbReference type="SMART" id="SM00174">
    <property type="entry name" value="RHO"/>
    <property type="match status" value="1"/>
</dbReference>
<dbReference type="Pfam" id="PF00018">
    <property type="entry name" value="SH3_1"/>
    <property type="match status" value="1"/>
</dbReference>
<dbReference type="Gene3D" id="3.40.50.300">
    <property type="entry name" value="P-loop containing nucleotide triphosphate hydrolases"/>
    <property type="match status" value="1"/>
</dbReference>
<evidence type="ECO:0000256" key="9">
    <source>
        <dbReference type="ARBA" id="ARBA00023136"/>
    </source>
</evidence>
<dbReference type="PRINTS" id="PR00452">
    <property type="entry name" value="SH3DOMAIN"/>
</dbReference>
<evidence type="ECO:0000256" key="1">
    <source>
        <dbReference type="ARBA" id="ARBA00004342"/>
    </source>
</evidence>
<keyword evidence="10" id="KW-0449">Lipoprotein</keyword>
<keyword evidence="9" id="KW-0472">Membrane</keyword>
<dbReference type="GO" id="GO:0007165">
    <property type="term" value="P:signal transduction"/>
    <property type="evidence" value="ECO:0007669"/>
    <property type="project" value="InterPro"/>
</dbReference>
<feature type="domain" description="BAR" evidence="17">
    <location>
        <begin position="6"/>
        <end position="236"/>
    </location>
</feature>
<dbReference type="InterPro" id="IPR027417">
    <property type="entry name" value="P-loop_NTPase"/>
</dbReference>
<dbReference type="Pfam" id="PF03114">
    <property type="entry name" value="BAR"/>
    <property type="match status" value="1"/>
</dbReference>
<evidence type="ECO:0000256" key="4">
    <source>
        <dbReference type="ARBA" id="ARBA00022723"/>
    </source>
</evidence>
<dbReference type="InterPro" id="IPR020849">
    <property type="entry name" value="Small_GTPase_Ras-type"/>
</dbReference>
<dbReference type="InterPro" id="IPR001806">
    <property type="entry name" value="Small_GTPase"/>
</dbReference>
<feature type="compositionally biased region" description="Acidic residues" evidence="15">
    <location>
        <begin position="373"/>
        <end position="384"/>
    </location>
</feature>
<feature type="compositionally biased region" description="Low complexity" evidence="15">
    <location>
        <begin position="659"/>
        <end position="678"/>
    </location>
</feature>
<proteinExistence type="inferred from homology"/>
<dbReference type="GO" id="GO:0046872">
    <property type="term" value="F:metal ion binding"/>
    <property type="evidence" value="ECO:0007669"/>
    <property type="project" value="UniProtKB-KW"/>
</dbReference>
<dbReference type="OrthoDB" id="10263741at2759"/>
<dbReference type="GO" id="GO:0005886">
    <property type="term" value="C:plasma membrane"/>
    <property type="evidence" value="ECO:0007669"/>
    <property type="project" value="UniProtKB-SubCell"/>
</dbReference>
<dbReference type="PROSITE" id="PS51419">
    <property type="entry name" value="RAB"/>
    <property type="match status" value="1"/>
</dbReference>
<dbReference type="eggNOG" id="KOG1118">
    <property type="taxonomic scope" value="Eukaryota"/>
</dbReference>
<dbReference type="VEuPathDB" id="FungiDB:CC1G_08748"/>
<dbReference type="InterPro" id="IPR004148">
    <property type="entry name" value="BAR_dom"/>
</dbReference>
<evidence type="ECO:0000256" key="13">
    <source>
        <dbReference type="ARBA" id="ARBA00049117"/>
    </source>
</evidence>
<dbReference type="SMART" id="SM00175">
    <property type="entry name" value="RAB"/>
    <property type="match status" value="1"/>
</dbReference>
<dbReference type="AlphaFoldDB" id="A8NJ08"/>
<dbReference type="STRING" id="240176.A8NJ08"/>
<dbReference type="RefSeq" id="XP_001834117.2">
    <property type="nucleotide sequence ID" value="XM_001834065.2"/>
</dbReference>
<keyword evidence="4" id="KW-0479">Metal-binding</keyword>